<dbReference type="SUPFAM" id="SSF51197">
    <property type="entry name" value="Clavaminate synthase-like"/>
    <property type="match status" value="1"/>
</dbReference>
<proteinExistence type="predicted"/>
<sequence>MTAQDGMTAQDELSAAETLPDHVVRLYRDQGFVHVPNVLSEDEVTAFRAASEELLRKETPTIWGASEDVAQVHYVEEAWLKSGTLRGLALHPRLIGLARRLAGGPLRLYSSDVLVKKPREALPTMIHDDEAGLPLANLSRTLTAWVALVDVPVERGCLTYVPGSHLRPDADRQIHMESFDDYRPMEDVWPGFPWQPRVSVPLRAGDVAFHHFRTVHMAGPNTTDVPRMAHGVIYADEEATYRPGVQDQYLTHFQPGQRLEGEKFPPVG</sequence>
<dbReference type="Pfam" id="PF05721">
    <property type="entry name" value="PhyH"/>
    <property type="match status" value="1"/>
</dbReference>
<comment type="caution">
    <text evidence="1">The sequence shown here is derived from an EMBL/GenBank/DDBJ whole genome shotgun (WGS) entry which is preliminary data.</text>
</comment>
<evidence type="ECO:0008006" key="3">
    <source>
        <dbReference type="Google" id="ProtNLM"/>
    </source>
</evidence>
<evidence type="ECO:0000313" key="2">
    <source>
        <dbReference type="Proteomes" id="UP001501509"/>
    </source>
</evidence>
<protein>
    <recommendedName>
        <fullName evidence="3">Phytanoyl-CoA dioxygenase</fullName>
    </recommendedName>
</protein>
<keyword evidence="2" id="KW-1185">Reference proteome</keyword>
<reference evidence="1 2" key="1">
    <citation type="journal article" date="2019" name="Int. J. Syst. Evol. Microbiol.">
        <title>The Global Catalogue of Microorganisms (GCM) 10K type strain sequencing project: providing services to taxonomists for standard genome sequencing and annotation.</title>
        <authorList>
            <consortium name="The Broad Institute Genomics Platform"/>
            <consortium name="The Broad Institute Genome Sequencing Center for Infectious Disease"/>
            <person name="Wu L."/>
            <person name="Ma J."/>
        </authorList>
    </citation>
    <scope>NUCLEOTIDE SEQUENCE [LARGE SCALE GENOMIC DNA]</scope>
    <source>
        <strain evidence="1 2">JCM 6833</strain>
    </source>
</reference>
<organism evidence="1 2">
    <name type="scientific">Actinomadura fulvescens</name>
    <dbReference type="NCBI Taxonomy" id="46160"/>
    <lineage>
        <taxon>Bacteria</taxon>
        <taxon>Bacillati</taxon>
        <taxon>Actinomycetota</taxon>
        <taxon>Actinomycetes</taxon>
        <taxon>Streptosporangiales</taxon>
        <taxon>Thermomonosporaceae</taxon>
        <taxon>Actinomadura</taxon>
    </lineage>
</organism>
<name>A0ABN3Q8D4_9ACTN</name>
<accession>A0ABN3Q8D4</accession>
<dbReference type="PANTHER" id="PTHR20883:SF48">
    <property type="entry name" value="ECTOINE DIOXYGENASE"/>
    <property type="match status" value="1"/>
</dbReference>
<gene>
    <name evidence="1" type="ORF">GCM10010411_60920</name>
</gene>
<dbReference type="InterPro" id="IPR008775">
    <property type="entry name" value="Phytyl_CoA_dOase-like"/>
</dbReference>
<dbReference type="Gene3D" id="2.60.120.620">
    <property type="entry name" value="q2cbj1_9rhob like domain"/>
    <property type="match status" value="1"/>
</dbReference>
<dbReference type="EMBL" id="BAAATD010000009">
    <property type="protein sequence ID" value="GAA2617485.1"/>
    <property type="molecule type" value="Genomic_DNA"/>
</dbReference>
<dbReference type="RefSeq" id="WP_344545915.1">
    <property type="nucleotide sequence ID" value="NZ_BAAATD010000009.1"/>
</dbReference>
<evidence type="ECO:0000313" key="1">
    <source>
        <dbReference type="EMBL" id="GAA2617485.1"/>
    </source>
</evidence>
<dbReference type="Proteomes" id="UP001501509">
    <property type="component" value="Unassembled WGS sequence"/>
</dbReference>
<dbReference type="PANTHER" id="PTHR20883">
    <property type="entry name" value="PHYTANOYL-COA DIOXYGENASE DOMAIN CONTAINING 1"/>
    <property type="match status" value="1"/>
</dbReference>